<protein>
    <submittedName>
        <fullName evidence="1">Uncharacterized protein</fullName>
    </submittedName>
</protein>
<name>A0A8S5V7S4_9CAUD</name>
<sequence length="135" mass="15556">MGAELCCNYLIMAAGKRGAVMSLPVYTSGCFELYRIKTDETKDFPEDILENQHMTIWYNEISVYDHTRYALSQSGREITMKIRIPQYKKIDSDCVCIIEGTQHRVYNAAHIINKDGFPETELTLVRPDRTIEVIT</sequence>
<dbReference type="EMBL" id="BK016214">
    <property type="protein sequence ID" value="DAG02757.1"/>
    <property type="molecule type" value="Genomic_DNA"/>
</dbReference>
<dbReference type="InterPro" id="IPR008767">
    <property type="entry name" value="Phage_SPP1_head-tail_adaptor"/>
</dbReference>
<evidence type="ECO:0000313" key="1">
    <source>
        <dbReference type="EMBL" id="DAG02757.1"/>
    </source>
</evidence>
<accession>A0A8S5V7S4</accession>
<organism evidence="1">
    <name type="scientific">Siphoviridae sp. ctiuu37</name>
    <dbReference type="NCBI Taxonomy" id="2825628"/>
    <lineage>
        <taxon>Viruses</taxon>
        <taxon>Duplodnaviria</taxon>
        <taxon>Heunggongvirae</taxon>
        <taxon>Uroviricota</taxon>
        <taxon>Caudoviricetes</taxon>
    </lineage>
</organism>
<reference evidence="1" key="1">
    <citation type="journal article" date="2021" name="Proc. Natl. Acad. Sci. U.S.A.">
        <title>A Catalog of Tens of Thousands of Viruses from Human Metagenomes Reveals Hidden Associations with Chronic Diseases.</title>
        <authorList>
            <person name="Tisza M.J."/>
            <person name="Buck C.B."/>
        </authorList>
    </citation>
    <scope>NUCLEOTIDE SEQUENCE</scope>
    <source>
        <strain evidence="1">Ctiuu37</strain>
    </source>
</reference>
<proteinExistence type="predicted"/>
<dbReference type="NCBIfam" id="TIGR01563">
    <property type="entry name" value="gp16_SPP1"/>
    <property type="match status" value="1"/>
</dbReference>